<organism evidence="3 4">
    <name type="scientific">Streptomyces roseus</name>
    <dbReference type="NCBI Taxonomy" id="66430"/>
    <lineage>
        <taxon>Bacteria</taxon>
        <taxon>Bacillati</taxon>
        <taxon>Actinomycetota</taxon>
        <taxon>Actinomycetes</taxon>
        <taxon>Kitasatosporales</taxon>
        <taxon>Streptomycetaceae</taxon>
        <taxon>Streptomyces</taxon>
    </lineage>
</organism>
<proteinExistence type="predicted"/>
<dbReference type="RefSeq" id="WP_048475772.1">
    <property type="nucleotide sequence ID" value="NZ_JBIRUD010000002.1"/>
</dbReference>
<dbReference type="SMART" id="SM00564">
    <property type="entry name" value="PQQ"/>
    <property type="match status" value="3"/>
</dbReference>
<evidence type="ECO:0000313" key="4">
    <source>
        <dbReference type="Proteomes" id="UP000035932"/>
    </source>
</evidence>
<accession>A0A0J6XVZ5</accession>
<evidence type="ECO:0000256" key="1">
    <source>
        <dbReference type="SAM" id="Phobius"/>
    </source>
</evidence>
<feature type="transmembrane region" description="Helical" evidence="1">
    <location>
        <begin position="17"/>
        <end position="39"/>
    </location>
</feature>
<dbReference type="InterPro" id="IPR018391">
    <property type="entry name" value="PQQ_b-propeller_rpt"/>
</dbReference>
<feature type="domain" description="Pyrrolo-quinoline quinone repeat" evidence="2">
    <location>
        <begin position="199"/>
        <end position="422"/>
    </location>
</feature>
<sequence length="467" mass="48916">MDTPPPLVERLRDHVRLAAACAFGAVAALYAVLSVKLTVVDMTDGVCDFGGCPRGLGPLVGWTLLAGSAAGGLWWSVVKGRAYGSGVGRSAAVAVALVALWPAWLGFSWLRGPHMDLFSYQAPLGRAAGKPLGSWAGDPAAGSVVRVRADGVTGYDGEGRHGWSLPAPAGGEVCVMSAQAPSGTGLLTMATAGSGCGNRLVAVDVASGKQRWTRELPKLVGKPSAGGSLAVAATADSVLAHDLATGAELWRSPLPPGATAVEVTVGPERVLLLARTDRGVELFALGARTGALAWRFPMPVGYEYPRIVSASPAAAVGDGRLLVFDEQGRVRAESREPYVPTTGGTEWLVADDVLFASVPEREEAEVLAAFSLKDGRHLWTRAFEHDWRVRALAADGRAGGRIAVVTEGAYTHLWHLDPRTGNPDGESTVLRGLRLGESFALHGRTFVNLDDDGRLPPLFDVAPTTGW</sequence>
<feature type="transmembrane region" description="Helical" evidence="1">
    <location>
        <begin position="90"/>
        <end position="110"/>
    </location>
</feature>
<name>A0A0J6XVZ5_9ACTN</name>
<keyword evidence="1" id="KW-0472">Membrane</keyword>
<dbReference type="Gene3D" id="2.130.10.10">
    <property type="entry name" value="YVTN repeat-like/Quinoprotein amine dehydrogenase"/>
    <property type="match status" value="1"/>
</dbReference>
<dbReference type="InterPro" id="IPR015943">
    <property type="entry name" value="WD40/YVTN_repeat-like_dom_sf"/>
</dbReference>
<dbReference type="EMBL" id="LFML01000029">
    <property type="protein sequence ID" value="KMO98457.1"/>
    <property type="molecule type" value="Genomic_DNA"/>
</dbReference>
<evidence type="ECO:0000259" key="2">
    <source>
        <dbReference type="Pfam" id="PF13360"/>
    </source>
</evidence>
<dbReference type="Proteomes" id="UP000035932">
    <property type="component" value="Unassembled WGS sequence"/>
</dbReference>
<dbReference type="OrthoDB" id="4114175at2"/>
<dbReference type="InterPro" id="IPR002372">
    <property type="entry name" value="PQQ_rpt_dom"/>
</dbReference>
<dbReference type="PATRIC" id="fig|66430.4.peg.3901"/>
<dbReference type="STRING" id="66430.ACS04_07690"/>
<protein>
    <recommendedName>
        <fullName evidence="2">Pyrrolo-quinoline quinone repeat domain-containing protein</fullName>
    </recommendedName>
</protein>
<evidence type="ECO:0000313" key="3">
    <source>
        <dbReference type="EMBL" id="KMO98457.1"/>
    </source>
</evidence>
<keyword evidence="4" id="KW-1185">Reference proteome</keyword>
<comment type="caution">
    <text evidence="3">The sequence shown here is derived from an EMBL/GenBank/DDBJ whole genome shotgun (WGS) entry which is preliminary data.</text>
</comment>
<dbReference type="AlphaFoldDB" id="A0A0J6XVZ5"/>
<gene>
    <name evidence="3" type="ORF">ACS04_07690</name>
</gene>
<keyword evidence="1" id="KW-1133">Transmembrane helix</keyword>
<dbReference type="InterPro" id="IPR011047">
    <property type="entry name" value="Quinoprotein_ADH-like_sf"/>
</dbReference>
<dbReference type="Pfam" id="PF13360">
    <property type="entry name" value="PQQ_2"/>
    <property type="match status" value="1"/>
</dbReference>
<keyword evidence="1" id="KW-0812">Transmembrane</keyword>
<dbReference type="SUPFAM" id="SSF50998">
    <property type="entry name" value="Quinoprotein alcohol dehydrogenase-like"/>
    <property type="match status" value="1"/>
</dbReference>
<feature type="transmembrane region" description="Helical" evidence="1">
    <location>
        <begin position="59"/>
        <end position="78"/>
    </location>
</feature>
<reference evidence="3 4" key="1">
    <citation type="submission" date="2015-06" db="EMBL/GenBank/DDBJ databases">
        <title>Recapitulation of the evolution of biosynthetic gene clusters reveals hidden chemical diversity on bacterial genomes.</title>
        <authorList>
            <person name="Cruz-Morales P."/>
            <person name="Martinez-Guerrero C."/>
            <person name="Morales-Escalante M.A."/>
            <person name="Yanez-Guerra L.A."/>
            <person name="Kopp J.F."/>
            <person name="Feldmann J."/>
            <person name="Ramos-Aboites H.E."/>
            <person name="Barona-Gomez F."/>
        </authorList>
    </citation>
    <scope>NUCLEOTIDE SEQUENCE [LARGE SCALE GENOMIC DNA]</scope>
    <source>
        <strain evidence="3 4">ATCC 31245</strain>
    </source>
</reference>
<dbReference type="PANTHER" id="PTHR34512:SF30">
    <property type="entry name" value="OUTER MEMBRANE PROTEIN ASSEMBLY FACTOR BAMB"/>
    <property type="match status" value="1"/>
</dbReference>
<dbReference type="PANTHER" id="PTHR34512">
    <property type="entry name" value="CELL SURFACE PROTEIN"/>
    <property type="match status" value="1"/>
</dbReference>